<sequence>MKYYLIDLERSISLGRIHYWKPNKQGYTIYIIDAGQYTQEEAKRLVMDDIDKITVCISVEKANSL</sequence>
<name>A0ABU6NJ76_9BACI</name>
<organism evidence="1 2">
    <name type="scientific">Shouchella miscanthi</name>
    <dbReference type="NCBI Taxonomy" id="2598861"/>
    <lineage>
        <taxon>Bacteria</taxon>
        <taxon>Bacillati</taxon>
        <taxon>Bacillota</taxon>
        <taxon>Bacilli</taxon>
        <taxon>Bacillales</taxon>
        <taxon>Bacillaceae</taxon>
        <taxon>Shouchella</taxon>
    </lineage>
</organism>
<dbReference type="EMBL" id="JAROAS010000016">
    <property type="protein sequence ID" value="MED4128260.1"/>
    <property type="molecule type" value="Genomic_DNA"/>
</dbReference>
<keyword evidence="2" id="KW-1185">Reference proteome</keyword>
<gene>
    <name evidence="1" type="ORF">P5F74_08985</name>
</gene>
<evidence type="ECO:0000313" key="1">
    <source>
        <dbReference type="EMBL" id="MED4128260.1"/>
    </source>
</evidence>
<protein>
    <submittedName>
        <fullName evidence="1">Uncharacterized protein</fullName>
    </submittedName>
</protein>
<comment type="caution">
    <text evidence="1">The sequence shown here is derived from an EMBL/GenBank/DDBJ whole genome shotgun (WGS) entry which is preliminary data.</text>
</comment>
<reference evidence="1 2" key="1">
    <citation type="submission" date="2023-03" db="EMBL/GenBank/DDBJ databases">
        <title>Bacillus Genome Sequencing.</title>
        <authorList>
            <person name="Dunlap C."/>
        </authorList>
    </citation>
    <scope>NUCLEOTIDE SEQUENCE [LARGE SCALE GENOMIC DNA]</scope>
    <source>
        <strain evidence="1 2">B-4107</strain>
    </source>
</reference>
<dbReference type="RefSeq" id="WP_328237048.1">
    <property type="nucleotide sequence ID" value="NZ_JAROAS010000016.1"/>
</dbReference>
<dbReference type="Proteomes" id="UP001341820">
    <property type="component" value="Unassembled WGS sequence"/>
</dbReference>
<accession>A0ABU6NJ76</accession>
<evidence type="ECO:0000313" key="2">
    <source>
        <dbReference type="Proteomes" id="UP001341820"/>
    </source>
</evidence>
<proteinExistence type="predicted"/>